<organism evidence="5 6">
    <name type="scientific">Stachybotrys elegans</name>
    <dbReference type="NCBI Taxonomy" id="80388"/>
    <lineage>
        <taxon>Eukaryota</taxon>
        <taxon>Fungi</taxon>
        <taxon>Dikarya</taxon>
        <taxon>Ascomycota</taxon>
        <taxon>Pezizomycotina</taxon>
        <taxon>Sordariomycetes</taxon>
        <taxon>Hypocreomycetidae</taxon>
        <taxon>Hypocreales</taxon>
        <taxon>Stachybotryaceae</taxon>
        <taxon>Stachybotrys</taxon>
    </lineage>
</organism>
<dbReference type="OrthoDB" id="539213at2759"/>
<name>A0A8K0SNQ9_9HYPO</name>
<dbReference type="PROSITE" id="PS50088">
    <property type="entry name" value="ANK_REPEAT"/>
    <property type="match status" value="3"/>
</dbReference>
<dbReference type="Pfam" id="PF12796">
    <property type="entry name" value="Ank_2"/>
    <property type="match status" value="1"/>
</dbReference>
<feature type="repeat" description="ANK" evidence="3">
    <location>
        <begin position="998"/>
        <end position="1030"/>
    </location>
</feature>
<evidence type="ECO:0000256" key="2">
    <source>
        <dbReference type="ARBA" id="ARBA00023043"/>
    </source>
</evidence>
<keyword evidence="2 3" id="KW-0040">ANK repeat</keyword>
<dbReference type="InterPro" id="IPR050745">
    <property type="entry name" value="Multifunctional_regulatory"/>
</dbReference>
<proteinExistence type="predicted"/>
<evidence type="ECO:0000256" key="3">
    <source>
        <dbReference type="PROSITE-ProRule" id="PRU00023"/>
    </source>
</evidence>
<dbReference type="InterPro" id="IPR036770">
    <property type="entry name" value="Ankyrin_rpt-contain_sf"/>
</dbReference>
<dbReference type="PROSITE" id="PS50297">
    <property type="entry name" value="ANK_REP_REGION"/>
    <property type="match status" value="3"/>
</dbReference>
<feature type="repeat" description="ANK" evidence="3">
    <location>
        <begin position="928"/>
        <end position="960"/>
    </location>
</feature>
<accession>A0A8K0SNQ9</accession>
<dbReference type="SUPFAM" id="SSF48403">
    <property type="entry name" value="Ankyrin repeat"/>
    <property type="match status" value="2"/>
</dbReference>
<comment type="caution">
    <text evidence="5">The sequence shown here is derived from an EMBL/GenBank/DDBJ whole genome shotgun (WGS) entry which is preliminary data.</text>
</comment>
<evidence type="ECO:0000256" key="1">
    <source>
        <dbReference type="ARBA" id="ARBA00022737"/>
    </source>
</evidence>
<dbReference type="Pfam" id="PF14420">
    <property type="entry name" value="Clr5"/>
    <property type="match status" value="1"/>
</dbReference>
<protein>
    <submittedName>
        <fullName evidence="5">Ankyrin repeat-containing domain protein</fullName>
    </submittedName>
</protein>
<dbReference type="EMBL" id="JAGPNK010000009">
    <property type="protein sequence ID" value="KAH7313731.1"/>
    <property type="molecule type" value="Genomic_DNA"/>
</dbReference>
<evidence type="ECO:0000313" key="5">
    <source>
        <dbReference type="EMBL" id="KAH7313731.1"/>
    </source>
</evidence>
<dbReference type="PANTHER" id="PTHR24189">
    <property type="entry name" value="MYOTROPHIN"/>
    <property type="match status" value="1"/>
</dbReference>
<evidence type="ECO:0000313" key="6">
    <source>
        <dbReference type="Proteomes" id="UP000813444"/>
    </source>
</evidence>
<keyword evidence="1" id="KW-0677">Repeat</keyword>
<dbReference type="Gene3D" id="1.25.40.20">
    <property type="entry name" value="Ankyrin repeat-containing domain"/>
    <property type="match status" value="3"/>
</dbReference>
<sequence>MSPRRQKIPDAEWDKHRPEIIRLYTTASLKNVRKQMLEQHHFDASISQYESRLRQWDIRKNRKKKEWEIILDADNSSIPSSDIRNGLPPVLRGDKATTVRRAMRWARARRSDLRAITQQDHPSAAANFVAIESPSQIVHTCTGDMQEMTVPPLSPRMEQLLDSWCGYVGSASTDPRPGLVSRTTNHFERNGSSNLIDGISPFQRSSVIRNQPSIFPYVRFLLDRLHLPVFLLQNSWTTLGIELPVCSVCSHPCLRFNDKSNPPWDLFHSSPQGDQVGLITRMLWSLLTGSAGLGDGPEMDGLNPLDHPDLERLFLRILDTRPSHISTTVGRRIFHAAIRRNDRDAVDLLLKQAMADGSKLSSIHSTFQPGRAPISLAVECRASKVVNSLLLAGAHVDRIRGIEVKGDYIVITDIPRDGLCEYFIEESWKIILILLTSKASVRVTARAVGAVIQLSKGNLVLAQELALSIWPPDHGELIAELESLFHGPDESGGIRILDKICDICQETCGQCMERYKTKLEDAVIVAARNGHCTLVKHFIERTGILPLNRIFIAAIQSGDGPLLRFIMSLEPRLDPPADMDSGCVTPLSEAVRCGNQELIDTLEMAGAHMHLAEGGRFKPLMEAAAEVGDVTYLQRLLDRALTSKESFRPGSRALCLALQNDCSRAVQLLLDAGVGLRFEGVDDNDPLAVAFEKESVQFIHQILDRTSSVSFRCMRYAVRWGDKSLVRELAPIFLSPEIHVSIEEARRALENEILPSLCTRCMQDNDLKFFRTFIDNLILVSWELDFTDCLVVAIKAGHSDMVDFLLERKCDPFHVDIMAAASEPDRVWMHPSLFAPKCCNSMVSSETIEYLLRTQRHNTGILDILLSKHKVNLNILMPSGGGSEMLTPLYLAIRESKTRKEPSLEVASKFIGAGSDPNATSRLDFLGQAETALMVAIREGCQEMVELLIRRGADVNMTPKFNIKKTPLQYAAGSGRLDMVRLLLSYRADVNGEPALQGGATALQFAAISGNCNVALELLDAGAKLDALPSRIDGRWPLEGAAEHGRLDMIQLLWGLKSGYEDGGTKCAGFSDRHCLRAMKFAQNNGHLVCRDLVSRLSHIPVERLETDEYGAEWIAY</sequence>
<feature type="repeat" description="ANK" evidence="3">
    <location>
        <begin position="963"/>
        <end position="995"/>
    </location>
</feature>
<dbReference type="InterPro" id="IPR002110">
    <property type="entry name" value="Ankyrin_rpt"/>
</dbReference>
<dbReference type="PANTHER" id="PTHR24189:SF50">
    <property type="entry name" value="ANKYRIN REPEAT AND SOCS BOX PROTEIN 2"/>
    <property type="match status" value="1"/>
</dbReference>
<dbReference type="SMART" id="SM00248">
    <property type="entry name" value="ANK"/>
    <property type="match status" value="13"/>
</dbReference>
<keyword evidence="6" id="KW-1185">Reference proteome</keyword>
<dbReference type="InterPro" id="IPR025676">
    <property type="entry name" value="Clr5_dom"/>
</dbReference>
<gene>
    <name evidence="5" type="ORF">B0I35DRAFT_435742</name>
</gene>
<reference evidence="5" key="1">
    <citation type="journal article" date="2021" name="Nat. Commun.">
        <title>Genetic determinants of endophytism in the Arabidopsis root mycobiome.</title>
        <authorList>
            <person name="Mesny F."/>
            <person name="Miyauchi S."/>
            <person name="Thiergart T."/>
            <person name="Pickel B."/>
            <person name="Atanasova L."/>
            <person name="Karlsson M."/>
            <person name="Huettel B."/>
            <person name="Barry K.W."/>
            <person name="Haridas S."/>
            <person name="Chen C."/>
            <person name="Bauer D."/>
            <person name="Andreopoulos W."/>
            <person name="Pangilinan J."/>
            <person name="LaButti K."/>
            <person name="Riley R."/>
            <person name="Lipzen A."/>
            <person name="Clum A."/>
            <person name="Drula E."/>
            <person name="Henrissat B."/>
            <person name="Kohler A."/>
            <person name="Grigoriev I.V."/>
            <person name="Martin F.M."/>
            <person name="Hacquard S."/>
        </authorList>
    </citation>
    <scope>NUCLEOTIDE SEQUENCE</scope>
    <source>
        <strain evidence="5">MPI-CAGE-CH-0235</strain>
    </source>
</reference>
<evidence type="ECO:0000259" key="4">
    <source>
        <dbReference type="Pfam" id="PF14420"/>
    </source>
</evidence>
<dbReference type="Proteomes" id="UP000813444">
    <property type="component" value="Unassembled WGS sequence"/>
</dbReference>
<dbReference type="AlphaFoldDB" id="A0A8K0SNQ9"/>
<feature type="domain" description="Clr5" evidence="4">
    <location>
        <begin position="10"/>
        <end position="60"/>
    </location>
</feature>